<comment type="similarity">
    <text evidence="7">Belongs to the MsrQ family.</text>
</comment>
<dbReference type="PANTHER" id="PTHR36964">
    <property type="entry name" value="PROTEIN-METHIONINE-SULFOXIDE REDUCTASE HEME-BINDING SUBUNIT MSRQ"/>
    <property type="match status" value="1"/>
</dbReference>
<sequence length="237" mass="27113">MDMLIRLPDFMPAWICGRISEAAMALRARETQGRRNGITWPRIPPLAVYAVGFIPAVWTFYLGIVDQLGADPMRVLEQTLGLWALRFLIVTLAITPLRDLLGYNFVRYRRAAGLLCFYYAFLHLTTYIVLDQNLNFAAIWNDILKRPYITVGMLSFVVLTPLAITSNNMMIRRMGGASWNKLHRLVYLAAAAAALHFVLLVKSWPMEPLVYFAIVMTLLAYRLFKRVRKRRSKLAAA</sequence>
<evidence type="ECO:0000256" key="2">
    <source>
        <dbReference type="ARBA" id="ARBA00022448"/>
    </source>
</evidence>
<name>A0ABV3SPS7_9HYPH</name>
<dbReference type="RefSeq" id="WP_367956664.1">
    <property type="nucleotide sequence ID" value="NZ_JBDPGJ010000006.1"/>
</dbReference>
<keyword evidence="10" id="KW-1185">Reference proteome</keyword>
<keyword evidence="3 7" id="KW-0812">Transmembrane</keyword>
<feature type="transmembrane region" description="Helical" evidence="7">
    <location>
        <begin position="146"/>
        <end position="164"/>
    </location>
</feature>
<protein>
    <recommendedName>
        <fullName evidence="7">Protein-methionine-sulfoxide reductase heme-binding subunit MsrQ</fullName>
    </recommendedName>
    <alternativeName>
        <fullName evidence="7">Flavocytochrome MsrQ</fullName>
    </alternativeName>
</protein>
<keyword evidence="7" id="KW-0479">Metal-binding</keyword>
<feature type="transmembrane region" description="Helical" evidence="7">
    <location>
        <begin position="185"/>
        <end position="202"/>
    </location>
</feature>
<keyword evidence="7" id="KW-0349">Heme</keyword>
<dbReference type="HAMAP" id="MF_01207">
    <property type="entry name" value="MsrQ"/>
    <property type="match status" value="1"/>
</dbReference>
<feature type="transmembrane region" description="Helical" evidence="7">
    <location>
        <begin position="81"/>
        <end position="100"/>
    </location>
</feature>
<keyword evidence="7" id="KW-0249">Electron transport</keyword>
<comment type="function">
    <text evidence="7">Part of the MsrPQ system that repairs oxidized periplasmic proteins containing methionine sulfoxide residues (Met-O), using respiratory chain electrons. Thus protects these proteins from oxidative-stress damage caused by reactive species of oxygen and chlorine generated by the host defense mechanisms. MsrPQ is essential for the maintenance of envelope integrity under bleach stress, rescuing a wide series of structurally unrelated periplasmic proteins from methionine oxidation. MsrQ provides electrons for reduction to the reductase catalytic subunit MsrP, using the quinone pool of the respiratory chain.</text>
</comment>
<dbReference type="EMBL" id="JBDPGJ010000006">
    <property type="protein sequence ID" value="MEX0408809.1"/>
    <property type="molecule type" value="Genomic_DNA"/>
</dbReference>
<dbReference type="InterPro" id="IPR013130">
    <property type="entry name" value="Fe3_Rdtase_TM_dom"/>
</dbReference>
<evidence type="ECO:0000256" key="4">
    <source>
        <dbReference type="ARBA" id="ARBA00022989"/>
    </source>
</evidence>
<comment type="caution">
    <text evidence="9">The sequence shown here is derived from an EMBL/GenBank/DDBJ whole genome shotgun (WGS) entry which is preliminary data.</text>
</comment>
<comment type="subunit">
    <text evidence="7">Heterodimer of a catalytic subunit (MsrP) and a heme-binding subunit (MsrQ).</text>
</comment>
<keyword evidence="5 7" id="KW-0408">Iron</keyword>
<feature type="transmembrane region" description="Helical" evidence="7">
    <location>
        <begin position="208"/>
        <end position="224"/>
    </location>
</feature>
<keyword evidence="6 7" id="KW-0472">Membrane</keyword>
<evidence type="ECO:0000313" key="10">
    <source>
        <dbReference type="Proteomes" id="UP001556692"/>
    </source>
</evidence>
<proteinExistence type="inferred from homology"/>
<keyword evidence="7" id="KW-0288">FMN</keyword>
<dbReference type="InterPro" id="IPR022837">
    <property type="entry name" value="MsrQ-like"/>
</dbReference>
<feature type="domain" description="Ferric oxidoreductase" evidence="8">
    <location>
        <begin position="80"/>
        <end position="193"/>
    </location>
</feature>
<comment type="subcellular location">
    <subcellularLocation>
        <location evidence="7">Cell membrane</location>
        <topology evidence="7">Multi-pass membrane protein</topology>
    </subcellularLocation>
    <subcellularLocation>
        <location evidence="1">Membrane</location>
        <topology evidence="1">Multi-pass membrane protein</topology>
    </subcellularLocation>
</comment>
<evidence type="ECO:0000256" key="3">
    <source>
        <dbReference type="ARBA" id="ARBA00022692"/>
    </source>
</evidence>
<comment type="cofactor">
    <cofactor evidence="7">
        <name>heme b</name>
        <dbReference type="ChEBI" id="CHEBI:60344"/>
    </cofactor>
    <text evidence="7">Binds 1 heme b (iron(II)-protoporphyrin IX) group per subunit.</text>
</comment>
<evidence type="ECO:0000259" key="8">
    <source>
        <dbReference type="Pfam" id="PF01794"/>
    </source>
</evidence>
<keyword evidence="7" id="KW-0285">Flavoprotein</keyword>
<feature type="transmembrane region" description="Helical" evidence="7">
    <location>
        <begin position="43"/>
        <end position="61"/>
    </location>
</feature>
<evidence type="ECO:0000313" key="9">
    <source>
        <dbReference type="EMBL" id="MEX0408809.1"/>
    </source>
</evidence>
<dbReference type="PANTHER" id="PTHR36964:SF1">
    <property type="entry name" value="PROTEIN-METHIONINE-SULFOXIDE REDUCTASE HEME-BINDING SUBUNIT MSRQ"/>
    <property type="match status" value="1"/>
</dbReference>
<dbReference type="NCBIfam" id="NF003833">
    <property type="entry name" value="PRK05419.1-5"/>
    <property type="match status" value="1"/>
</dbReference>
<keyword evidence="7" id="KW-1003">Cell membrane</keyword>
<evidence type="ECO:0000256" key="1">
    <source>
        <dbReference type="ARBA" id="ARBA00004141"/>
    </source>
</evidence>
<comment type="cofactor">
    <cofactor evidence="7">
        <name>FMN</name>
        <dbReference type="ChEBI" id="CHEBI:58210"/>
    </cofactor>
    <text evidence="7">Binds 1 FMN per subunit.</text>
</comment>
<dbReference type="Pfam" id="PF01794">
    <property type="entry name" value="Ferric_reduct"/>
    <property type="match status" value="1"/>
</dbReference>
<accession>A0ABV3SPS7</accession>
<evidence type="ECO:0000256" key="5">
    <source>
        <dbReference type="ARBA" id="ARBA00023004"/>
    </source>
</evidence>
<reference evidence="9 10" key="1">
    <citation type="submission" date="2024-05" db="EMBL/GenBank/DDBJ databases">
        <authorList>
            <person name="Jiang F."/>
        </authorList>
    </citation>
    <scope>NUCLEOTIDE SEQUENCE [LARGE SCALE GENOMIC DNA]</scope>
    <source>
        <strain evidence="9 10">LZ166</strain>
    </source>
</reference>
<gene>
    <name evidence="7 9" type="primary">msrQ</name>
    <name evidence="9" type="ORF">ABGN05_24500</name>
</gene>
<evidence type="ECO:0000256" key="6">
    <source>
        <dbReference type="ARBA" id="ARBA00023136"/>
    </source>
</evidence>
<feature type="transmembrane region" description="Helical" evidence="7">
    <location>
        <begin position="112"/>
        <end position="130"/>
    </location>
</feature>
<dbReference type="Proteomes" id="UP001556692">
    <property type="component" value="Unassembled WGS sequence"/>
</dbReference>
<keyword evidence="2 7" id="KW-0813">Transport</keyword>
<evidence type="ECO:0000256" key="7">
    <source>
        <dbReference type="HAMAP-Rule" id="MF_01207"/>
    </source>
</evidence>
<organism evidence="9 10">
    <name type="scientific">Aquibium pacificus</name>
    <dbReference type="NCBI Taxonomy" id="3153579"/>
    <lineage>
        <taxon>Bacteria</taxon>
        <taxon>Pseudomonadati</taxon>
        <taxon>Pseudomonadota</taxon>
        <taxon>Alphaproteobacteria</taxon>
        <taxon>Hyphomicrobiales</taxon>
        <taxon>Phyllobacteriaceae</taxon>
        <taxon>Aquibium</taxon>
    </lineage>
</organism>
<keyword evidence="4 7" id="KW-1133">Transmembrane helix</keyword>